<accession>A0AAD9JDG5</accession>
<protein>
    <submittedName>
        <fullName evidence="1">Uncharacterized protein</fullName>
    </submittedName>
</protein>
<dbReference type="Proteomes" id="UP001208570">
    <property type="component" value="Unassembled WGS sequence"/>
</dbReference>
<comment type="caution">
    <text evidence="1">The sequence shown here is derived from an EMBL/GenBank/DDBJ whole genome shotgun (WGS) entry which is preliminary data.</text>
</comment>
<dbReference type="EMBL" id="JAODUP010000408">
    <property type="protein sequence ID" value="KAK2150375.1"/>
    <property type="molecule type" value="Genomic_DNA"/>
</dbReference>
<keyword evidence="2" id="KW-1185">Reference proteome</keyword>
<organism evidence="1 2">
    <name type="scientific">Paralvinella palmiformis</name>
    <dbReference type="NCBI Taxonomy" id="53620"/>
    <lineage>
        <taxon>Eukaryota</taxon>
        <taxon>Metazoa</taxon>
        <taxon>Spiralia</taxon>
        <taxon>Lophotrochozoa</taxon>
        <taxon>Annelida</taxon>
        <taxon>Polychaeta</taxon>
        <taxon>Sedentaria</taxon>
        <taxon>Canalipalpata</taxon>
        <taxon>Terebellida</taxon>
        <taxon>Terebelliformia</taxon>
        <taxon>Alvinellidae</taxon>
        <taxon>Paralvinella</taxon>
    </lineage>
</organism>
<gene>
    <name evidence="1" type="ORF">LSH36_408g01006</name>
</gene>
<dbReference type="AlphaFoldDB" id="A0AAD9JDG5"/>
<proteinExistence type="predicted"/>
<sequence length="35" mass="4130">MICVTRRLLRLEDIRNGHKPLGQQIVNKHPRPRLA</sequence>
<evidence type="ECO:0000313" key="2">
    <source>
        <dbReference type="Proteomes" id="UP001208570"/>
    </source>
</evidence>
<name>A0AAD9JDG5_9ANNE</name>
<reference evidence="1" key="1">
    <citation type="journal article" date="2023" name="Mol. Biol. Evol.">
        <title>Third-Generation Sequencing Reveals the Adaptive Role of the Epigenome in Three Deep-Sea Polychaetes.</title>
        <authorList>
            <person name="Perez M."/>
            <person name="Aroh O."/>
            <person name="Sun Y."/>
            <person name="Lan Y."/>
            <person name="Juniper S.K."/>
            <person name="Young C.R."/>
            <person name="Angers B."/>
            <person name="Qian P.Y."/>
        </authorList>
    </citation>
    <scope>NUCLEOTIDE SEQUENCE</scope>
    <source>
        <strain evidence="1">P08H-3</strain>
    </source>
</reference>
<evidence type="ECO:0000313" key="1">
    <source>
        <dbReference type="EMBL" id="KAK2150375.1"/>
    </source>
</evidence>